<proteinExistence type="predicted"/>
<dbReference type="Proteomes" id="UP000708208">
    <property type="component" value="Unassembled WGS sequence"/>
</dbReference>
<name>A0A8J2LB26_9HEXA</name>
<evidence type="ECO:0000313" key="1">
    <source>
        <dbReference type="EMBL" id="CAG7829569.1"/>
    </source>
</evidence>
<dbReference type="EMBL" id="CAJVCH010552070">
    <property type="protein sequence ID" value="CAG7829569.1"/>
    <property type="molecule type" value="Genomic_DNA"/>
</dbReference>
<protein>
    <submittedName>
        <fullName evidence="1">Uncharacterized protein</fullName>
    </submittedName>
</protein>
<reference evidence="1" key="1">
    <citation type="submission" date="2021-06" db="EMBL/GenBank/DDBJ databases">
        <authorList>
            <person name="Hodson N. C."/>
            <person name="Mongue J. A."/>
            <person name="Jaron S. K."/>
        </authorList>
    </citation>
    <scope>NUCLEOTIDE SEQUENCE</scope>
</reference>
<sequence length="54" mass="6134">MSQLGADIFISQSIKTSKVYRPQPCLHLPLYTVDLEPHRAVTAQTIGRWIKIVL</sequence>
<keyword evidence="2" id="KW-1185">Reference proteome</keyword>
<comment type="caution">
    <text evidence="1">The sequence shown here is derived from an EMBL/GenBank/DDBJ whole genome shotgun (WGS) entry which is preliminary data.</text>
</comment>
<accession>A0A8J2LB26</accession>
<organism evidence="1 2">
    <name type="scientific">Allacma fusca</name>
    <dbReference type="NCBI Taxonomy" id="39272"/>
    <lineage>
        <taxon>Eukaryota</taxon>
        <taxon>Metazoa</taxon>
        <taxon>Ecdysozoa</taxon>
        <taxon>Arthropoda</taxon>
        <taxon>Hexapoda</taxon>
        <taxon>Collembola</taxon>
        <taxon>Symphypleona</taxon>
        <taxon>Sminthuridae</taxon>
        <taxon>Allacma</taxon>
    </lineage>
</organism>
<evidence type="ECO:0000313" key="2">
    <source>
        <dbReference type="Proteomes" id="UP000708208"/>
    </source>
</evidence>
<feature type="non-terminal residue" evidence="1">
    <location>
        <position position="1"/>
    </location>
</feature>
<gene>
    <name evidence="1" type="ORF">AFUS01_LOCUS39428</name>
</gene>
<dbReference type="AlphaFoldDB" id="A0A8J2LB26"/>